<proteinExistence type="predicted"/>
<organism evidence="3 4">
    <name type="scientific">Roseateles paludis</name>
    <dbReference type="NCBI Taxonomy" id="3145238"/>
    <lineage>
        <taxon>Bacteria</taxon>
        <taxon>Pseudomonadati</taxon>
        <taxon>Pseudomonadota</taxon>
        <taxon>Betaproteobacteria</taxon>
        <taxon>Burkholderiales</taxon>
        <taxon>Sphaerotilaceae</taxon>
        <taxon>Roseateles</taxon>
    </lineage>
</organism>
<reference evidence="3 4" key="1">
    <citation type="submission" date="2024-05" db="EMBL/GenBank/DDBJ databases">
        <title>Roseateles sp. DJS-2-20 16S ribosomal RNA gene Genome sequencing and assembly.</title>
        <authorList>
            <person name="Woo H."/>
        </authorList>
    </citation>
    <scope>NUCLEOTIDE SEQUENCE [LARGE SCALE GENOMIC DNA]</scope>
    <source>
        <strain evidence="3 4">DJS-2-20</strain>
    </source>
</reference>
<comment type="caution">
    <text evidence="3">The sequence shown here is derived from an EMBL/GenBank/DDBJ whole genome shotgun (WGS) entry which is preliminary data.</text>
</comment>
<keyword evidence="2" id="KW-0472">Membrane</keyword>
<feature type="transmembrane region" description="Helical" evidence="2">
    <location>
        <begin position="213"/>
        <end position="232"/>
    </location>
</feature>
<keyword evidence="2" id="KW-0812">Transmembrane</keyword>
<feature type="region of interest" description="Disordered" evidence="1">
    <location>
        <begin position="1"/>
        <end position="28"/>
    </location>
</feature>
<dbReference type="Proteomes" id="UP001495147">
    <property type="component" value="Unassembled WGS sequence"/>
</dbReference>
<feature type="transmembrane region" description="Helical" evidence="2">
    <location>
        <begin position="271"/>
        <end position="287"/>
    </location>
</feature>
<evidence type="ECO:0000256" key="1">
    <source>
        <dbReference type="SAM" id="MobiDB-lite"/>
    </source>
</evidence>
<name>A0ABV0G5U6_9BURK</name>
<feature type="transmembrane region" description="Helical" evidence="2">
    <location>
        <begin position="44"/>
        <end position="63"/>
    </location>
</feature>
<dbReference type="InterPro" id="IPR016035">
    <property type="entry name" value="Acyl_Trfase/lysoPLipase"/>
</dbReference>
<keyword evidence="4" id="KW-1185">Reference proteome</keyword>
<evidence type="ECO:0000256" key="2">
    <source>
        <dbReference type="SAM" id="Phobius"/>
    </source>
</evidence>
<dbReference type="RefSeq" id="WP_347705910.1">
    <property type="nucleotide sequence ID" value="NZ_JBDPZD010000005.1"/>
</dbReference>
<gene>
    <name evidence="3" type="ORF">ABDJ85_16590</name>
</gene>
<protein>
    <recommendedName>
        <fullName evidence="5">PNPLA domain-containing protein</fullName>
    </recommendedName>
</protein>
<feature type="transmembrane region" description="Helical" evidence="2">
    <location>
        <begin position="244"/>
        <end position="264"/>
    </location>
</feature>
<feature type="transmembrane region" description="Helical" evidence="2">
    <location>
        <begin position="83"/>
        <end position="104"/>
    </location>
</feature>
<evidence type="ECO:0000313" key="3">
    <source>
        <dbReference type="EMBL" id="MEO3693091.1"/>
    </source>
</evidence>
<evidence type="ECO:0000313" key="4">
    <source>
        <dbReference type="Proteomes" id="UP001495147"/>
    </source>
</evidence>
<feature type="transmembrane region" description="Helical" evidence="2">
    <location>
        <begin position="128"/>
        <end position="147"/>
    </location>
</feature>
<dbReference type="SUPFAM" id="SSF52151">
    <property type="entry name" value="FabD/lysophospholipase-like"/>
    <property type="match status" value="1"/>
</dbReference>
<feature type="transmembrane region" description="Helical" evidence="2">
    <location>
        <begin position="153"/>
        <end position="170"/>
    </location>
</feature>
<sequence>MLIPVVYPPHDKPPPSAPPADEPPRMGGGGAEGDVPRLLYLARALWLCAFPVGVVVAGMLFLVSVPQAQEALLALDAHWGQPLSLFVAFGLWLLLAWYTCRLLLDRRFKADTLGECVHKRFAEQLRRWMPRALIPLGGLPVAGFFLTVHGERWVGAVLLLITAALLLFAIKRRVWLQRLPEQSWLYRALALETRAQAVADLAREDRLTNLSRGLLTLTLGLQWVLFSALLWWPEGTARALGAPALVLFALGSWVVFGAVVLTYLPKVYLRVPLTPLPLVLFVLFAPLNDNHIVGRAGPGTVTANAPRLGVDVWLQQWLAGPGADGKRPLVLVAVAGGASRAAYWGSAALARLQELGEQENVNFADSVFTISGTSGGALGASTFVAALDARRRAADAAACSPWKLTRAFTGQDHLAAPVGLMLYPDLVQRFLPIDFQGWDRSLGLEEVWQRDWDRQLALRCAAKTPAPNPFAAPFTALTGEMARSNGWLPLLSLNTAALTRGQRVYQTHFRLHEADGIDLLDGTLDLDVDNLSLAQAVHNSARFPYISPAGTVRLKTPHHDGDAFDDGGTWDHLGDGGYVESSGTLALLDVLRELETSGLLRDCKPEDDCSQVLDRRRLRLVLLVNTPARADDWLCRDAPRGNNIPPVDPGRRRATSMGLPEMVAPPAGILASNGARALDSQLELIKRVGGCGRVAELRLPKFKDRRDPSMNWMLNASSREQIDAALTETTRADDPWGQPAQAQLSAHLKQARQWFNLMH</sequence>
<accession>A0ABV0G5U6</accession>
<keyword evidence="2" id="KW-1133">Transmembrane helix</keyword>
<evidence type="ECO:0008006" key="5">
    <source>
        <dbReference type="Google" id="ProtNLM"/>
    </source>
</evidence>
<dbReference type="EMBL" id="JBDPZD010000005">
    <property type="protein sequence ID" value="MEO3693091.1"/>
    <property type="molecule type" value="Genomic_DNA"/>
</dbReference>